<dbReference type="SFLD" id="SFLDF00294">
    <property type="entry name" value="7_8-didemethyl-8-hydroxy-5-dea"/>
    <property type="match status" value="1"/>
</dbReference>
<dbReference type="SFLD" id="SFLDG01064">
    <property type="entry name" value="F420__menaquinone_cofactor_bio"/>
    <property type="match status" value="1"/>
</dbReference>
<dbReference type="SFLD" id="SFLDG01388">
    <property type="entry name" value="7_8-didemethyl-8-hydroxy-5-dea"/>
    <property type="match status" value="1"/>
</dbReference>
<gene>
    <name evidence="13" type="ORF">METZ01_LOCUS199660</name>
</gene>
<keyword evidence="4" id="KW-0004">4Fe-4S</keyword>
<evidence type="ECO:0000256" key="6">
    <source>
        <dbReference type="ARBA" id="ARBA00022723"/>
    </source>
</evidence>
<dbReference type="PROSITE" id="PS51918">
    <property type="entry name" value="RADICAL_SAM"/>
    <property type="match status" value="1"/>
</dbReference>
<feature type="region of interest" description="Disordered" evidence="11">
    <location>
        <begin position="390"/>
        <end position="415"/>
    </location>
</feature>
<comment type="cofactor">
    <cofactor evidence="1">
        <name>[4Fe-4S] cluster</name>
        <dbReference type="ChEBI" id="CHEBI:49883"/>
    </cofactor>
</comment>
<evidence type="ECO:0000259" key="12">
    <source>
        <dbReference type="PROSITE" id="PS51918"/>
    </source>
</evidence>
<dbReference type="PANTHER" id="PTHR43076:SF15">
    <property type="entry name" value="7,8-DIDEMETHYL-8-HYDROXY-5-DEAZARIBOFLAVIN SYNTHASE"/>
    <property type="match status" value="1"/>
</dbReference>
<dbReference type="GO" id="GO:0051539">
    <property type="term" value="F:4 iron, 4 sulfur cluster binding"/>
    <property type="evidence" value="ECO:0007669"/>
    <property type="project" value="UniProtKB-KW"/>
</dbReference>
<evidence type="ECO:0000256" key="1">
    <source>
        <dbReference type="ARBA" id="ARBA00001966"/>
    </source>
</evidence>
<proteinExistence type="inferred from homology"/>
<keyword evidence="7" id="KW-0408">Iron</keyword>
<dbReference type="GO" id="GO:0044689">
    <property type="term" value="F:7,8-didemethyl-8-hydroxy-5-deazariboflavin synthase activity"/>
    <property type="evidence" value="ECO:0007669"/>
    <property type="project" value="UniProtKB-EC"/>
</dbReference>
<dbReference type="GO" id="GO:0046872">
    <property type="term" value="F:metal ion binding"/>
    <property type="evidence" value="ECO:0007669"/>
    <property type="project" value="UniProtKB-KW"/>
</dbReference>
<evidence type="ECO:0000313" key="13">
    <source>
        <dbReference type="EMBL" id="SVB46806.1"/>
    </source>
</evidence>
<name>A0A382E7M2_9ZZZZ</name>
<evidence type="ECO:0000256" key="8">
    <source>
        <dbReference type="ARBA" id="ARBA00023014"/>
    </source>
</evidence>
<keyword evidence="6" id="KW-0479">Metal-binding</keyword>
<accession>A0A382E7M2</accession>
<dbReference type="Pfam" id="PF04055">
    <property type="entry name" value="Radical_SAM"/>
    <property type="match status" value="1"/>
</dbReference>
<evidence type="ECO:0000256" key="4">
    <source>
        <dbReference type="ARBA" id="ARBA00022485"/>
    </source>
</evidence>
<dbReference type="NCBIfam" id="NF004884">
    <property type="entry name" value="PRK06245.1"/>
    <property type="match status" value="1"/>
</dbReference>
<keyword evidence="9" id="KW-0456">Lyase</keyword>
<dbReference type="InterPro" id="IPR034405">
    <property type="entry name" value="F420"/>
</dbReference>
<dbReference type="CDD" id="cd01335">
    <property type="entry name" value="Radical_SAM"/>
    <property type="match status" value="1"/>
</dbReference>
<keyword evidence="8" id="KW-0411">Iron-sulfur</keyword>
<dbReference type="AlphaFoldDB" id="A0A382E7M2"/>
<dbReference type="EC" id="4.3.1.32" evidence="3"/>
<comment type="pathway">
    <text evidence="2">Cofactor biosynthesis; coenzyme F0 biosynthesis.</text>
</comment>
<dbReference type="InterPro" id="IPR006638">
    <property type="entry name" value="Elp3/MiaA/NifB-like_rSAM"/>
</dbReference>
<evidence type="ECO:0000256" key="9">
    <source>
        <dbReference type="ARBA" id="ARBA00023239"/>
    </source>
</evidence>
<dbReference type="NCBIfam" id="TIGR03550">
    <property type="entry name" value="F420_cofG"/>
    <property type="match status" value="1"/>
</dbReference>
<evidence type="ECO:0000256" key="7">
    <source>
        <dbReference type="ARBA" id="ARBA00023004"/>
    </source>
</evidence>
<dbReference type="PANTHER" id="PTHR43076">
    <property type="entry name" value="FO SYNTHASE (COFH)"/>
    <property type="match status" value="1"/>
</dbReference>
<reference evidence="13" key="1">
    <citation type="submission" date="2018-05" db="EMBL/GenBank/DDBJ databases">
        <authorList>
            <person name="Lanie J.A."/>
            <person name="Ng W.-L."/>
            <person name="Kazmierczak K.M."/>
            <person name="Andrzejewski T.M."/>
            <person name="Davidsen T.M."/>
            <person name="Wayne K.J."/>
            <person name="Tettelin H."/>
            <person name="Glass J.I."/>
            <person name="Rusch D."/>
            <person name="Podicherti R."/>
            <person name="Tsui H.-C.T."/>
            <person name="Winkler M.E."/>
        </authorList>
    </citation>
    <scope>NUCLEOTIDE SEQUENCE</scope>
</reference>
<keyword evidence="5" id="KW-0949">S-adenosyl-L-methionine</keyword>
<dbReference type="SFLD" id="SFLDS00029">
    <property type="entry name" value="Radical_SAM"/>
    <property type="match status" value="1"/>
</dbReference>
<organism evidence="13">
    <name type="scientific">marine metagenome</name>
    <dbReference type="NCBI Taxonomy" id="408172"/>
    <lineage>
        <taxon>unclassified sequences</taxon>
        <taxon>metagenomes</taxon>
        <taxon>ecological metagenomes</taxon>
    </lineage>
</organism>
<dbReference type="InterPro" id="IPR007197">
    <property type="entry name" value="rSAM"/>
</dbReference>
<evidence type="ECO:0000256" key="11">
    <source>
        <dbReference type="SAM" id="MobiDB-lite"/>
    </source>
</evidence>
<evidence type="ECO:0000256" key="2">
    <source>
        <dbReference type="ARBA" id="ARBA00004712"/>
    </source>
</evidence>
<dbReference type="InterPro" id="IPR019939">
    <property type="entry name" value="CofG_family"/>
</dbReference>
<dbReference type="HAMAP" id="MF_01611">
    <property type="entry name" value="FO_synth_sub1"/>
    <property type="match status" value="1"/>
</dbReference>
<evidence type="ECO:0000256" key="10">
    <source>
        <dbReference type="ARBA" id="ARBA00048974"/>
    </source>
</evidence>
<sequence>MKRHIKNTSADNLLVLSSLGDAIEEREVAPILMQADLENLMSAAKSLRDQRHGSVISYSRKVFIPLTQLCRDSCHYCTFAHPPRRNKSAYLLPDEVLKIAHVGAKAGCKEALFTLGDKPELRYKAARDELASLGHKTTISYLAECAQLVFEKTGLFPHMNPGLLDRTEILTLRDASISQGIMLESISEKLSQKGGPHYGSPDKNPMRRLETIRLAGEESVAFTSGLLIGIGETRRDRVASLFALLELHRKFGHVQEIIIQNFRPKPSTRMANYPPATLEELLWTIAVARIIFGEEMNIQAPPNLSPGVLASLVDAGVNDWGGVSPITPDHVNPEAPWPQLDDLSRETEAAGKILVERLALYPEYVQDGNRWLSSQFKTPVKQLVNAEGFPRKDEWSPGAGSPPQAFIVPPSRAGQSTWQDHSLEAIIEGA</sequence>
<dbReference type="Gene3D" id="3.20.20.70">
    <property type="entry name" value="Aldolase class I"/>
    <property type="match status" value="1"/>
</dbReference>
<feature type="domain" description="Radical SAM core" evidence="12">
    <location>
        <begin position="56"/>
        <end position="301"/>
    </location>
</feature>
<dbReference type="SUPFAM" id="SSF102114">
    <property type="entry name" value="Radical SAM enzymes"/>
    <property type="match status" value="1"/>
</dbReference>
<evidence type="ECO:0000256" key="3">
    <source>
        <dbReference type="ARBA" id="ARBA00012126"/>
    </source>
</evidence>
<dbReference type="InterPro" id="IPR058240">
    <property type="entry name" value="rSAM_sf"/>
</dbReference>
<feature type="non-terminal residue" evidence="13">
    <location>
        <position position="430"/>
    </location>
</feature>
<comment type="catalytic activity">
    <reaction evidence="10">
        <text>5-amino-5-(4-hydroxybenzyl)-6-(D-ribitylimino)-5,6-dihydrouracil + S-adenosyl-L-methionine = 7,8-didemethyl-8-hydroxy-5-deazariboflavin + 5'-deoxyadenosine + L-methionine + NH4(+) + H(+)</text>
        <dbReference type="Rhea" id="RHEA:55204"/>
        <dbReference type="ChEBI" id="CHEBI:15378"/>
        <dbReference type="ChEBI" id="CHEBI:17319"/>
        <dbReference type="ChEBI" id="CHEBI:28938"/>
        <dbReference type="ChEBI" id="CHEBI:57844"/>
        <dbReference type="ChEBI" id="CHEBI:59789"/>
        <dbReference type="ChEBI" id="CHEBI:59904"/>
        <dbReference type="ChEBI" id="CHEBI:85936"/>
        <dbReference type="EC" id="4.3.1.32"/>
    </reaction>
</comment>
<dbReference type="GO" id="GO:0016765">
    <property type="term" value="F:transferase activity, transferring alkyl or aryl (other than methyl) groups"/>
    <property type="evidence" value="ECO:0007669"/>
    <property type="project" value="InterPro"/>
</dbReference>
<evidence type="ECO:0000256" key="5">
    <source>
        <dbReference type="ARBA" id="ARBA00022691"/>
    </source>
</evidence>
<protein>
    <recommendedName>
        <fullName evidence="3">7,8-didemethyl-8-hydroxy-5-deazariboflavin synthase</fullName>
        <ecNumber evidence="3">4.3.1.32</ecNumber>
    </recommendedName>
</protein>
<dbReference type="InterPro" id="IPR013785">
    <property type="entry name" value="Aldolase_TIM"/>
</dbReference>
<dbReference type="SMART" id="SM00729">
    <property type="entry name" value="Elp3"/>
    <property type="match status" value="1"/>
</dbReference>
<dbReference type="EMBL" id="UINC01043162">
    <property type="protein sequence ID" value="SVB46806.1"/>
    <property type="molecule type" value="Genomic_DNA"/>
</dbReference>
<dbReference type="UniPathway" id="UPA00072"/>